<feature type="compositionally biased region" description="Low complexity" evidence="1">
    <location>
        <begin position="188"/>
        <end position="223"/>
    </location>
</feature>
<feature type="region of interest" description="Disordered" evidence="1">
    <location>
        <begin position="185"/>
        <end position="235"/>
    </location>
</feature>
<feature type="compositionally biased region" description="Polar residues" evidence="1">
    <location>
        <begin position="18"/>
        <end position="27"/>
    </location>
</feature>
<feature type="transmembrane region" description="Helical" evidence="2">
    <location>
        <begin position="157"/>
        <end position="179"/>
    </location>
</feature>
<reference evidence="4" key="1">
    <citation type="journal article" date="2020" name="Stud. Mycol.">
        <title>101 Dothideomycetes genomes: a test case for predicting lifestyles and emergence of pathogens.</title>
        <authorList>
            <person name="Haridas S."/>
            <person name="Albert R."/>
            <person name="Binder M."/>
            <person name="Bloem J."/>
            <person name="Labutti K."/>
            <person name="Salamov A."/>
            <person name="Andreopoulos B."/>
            <person name="Baker S."/>
            <person name="Barry K."/>
            <person name="Bills G."/>
            <person name="Bluhm B."/>
            <person name="Cannon C."/>
            <person name="Castanera R."/>
            <person name="Culley D."/>
            <person name="Daum C."/>
            <person name="Ezra D."/>
            <person name="Gonzalez J."/>
            <person name="Henrissat B."/>
            <person name="Kuo A."/>
            <person name="Liang C."/>
            <person name="Lipzen A."/>
            <person name="Lutzoni F."/>
            <person name="Magnuson J."/>
            <person name="Mondo S."/>
            <person name="Nolan M."/>
            <person name="Ohm R."/>
            <person name="Pangilinan J."/>
            <person name="Park H.-J."/>
            <person name="Ramirez L."/>
            <person name="Alfaro M."/>
            <person name="Sun H."/>
            <person name="Tritt A."/>
            <person name="Yoshinaga Y."/>
            <person name="Zwiers L.-H."/>
            <person name="Turgeon B."/>
            <person name="Goodwin S."/>
            <person name="Spatafora J."/>
            <person name="Crous P."/>
            <person name="Grigoriev I."/>
        </authorList>
    </citation>
    <scope>NUCLEOTIDE SEQUENCE</scope>
    <source>
        <strain evidence="4">CBS 113389</strain>
    </source>
</reference>
<feature type="region of interest" description="Disordered" evidence="1">
    <location>
        <begin position="1"/>
        <end position="41"/>
    </location>
</feature>
<name>A0A6A6PSA0_9PEZI</name>
<proteinExistence type="predicted"/>
<feature type="compositionally biased region" description="Low complexity" evidence="1">
    <location>
        <begin position="1"/>
        <end position="11"/>
    </location>
</feature>
<organism evidence="4 5">
    <name type="scientific">Neohortaea acidophila</name>
    <dbReference type="NCBI Taxonomy" id="245834"/>
    <lineage>
        <taxon>Eukaryota</taxon>
        <taxon>Fungi</taxon>
        <taxon>Dikarya</taxon>
        <taxon>Ascomycota</taxon>
        <taxon>Pezizomycotina</taxon>
        <taxon>Dothideomycetes</taxon>
        <taxon>Dothideomycetidae</taxon>
        <taxon>Mycosphaerellales</taxon>
        <taxon>Teratosphaeriaceae</taxon>
        <taxon>Neohortaea</taxon>
    </lineage>
</organism>
<dbReference type="GO" id="GO:0032933">
    <property type="term" value="P:SREBP signaling pathway"/>
    <property type="evidence" value="ECO:0007669"/>
    <property type="project" value="InterPro"/>
</dbReference>
<dbReference type="Pfam" id="PF08508">
    <property type="entry name" value="DUF1746"/>
    <property type="match status" value="1"/>
</dbReference>
<keyword evidence="5" id="KW-1185">Reference proteome</keyword>
<protein>
    <recommendedName>
        <fullName evidence="3">DUF1746 domain-containing protein</fullName>
    </recommendedName>
</protein>
<accession>A0A6A6PSA0</accession>
<dbReference type="InterPro" id="IPR038967">
    <property type="entry name" value="Dsc4-like"/>
</dbReference>
<dbReference type="GeneID" id="54478240"/>
<dbReference type="InterPro" id="IPR013715">
    <property type="entry name" value="DUF1746"/>
</dbReference>
<evidence type="ECO:0000256" key="2">
    <source>
        <dbReference type="SAM" id="Phobius"/>
    </source>
</evidence>
<dbReference type="OrthoDB" id="5428737at2759"/>
<gene>
    <name evidence="4" type="ORF">BDY17DRAFT_324650</name>
</gene>
<evidence type="ECO:0000259" key="3">
    <source>
        <dbReference type="Pfam" id="PF08508"/>
    </source>
</evidence>
<dbReference type="PANTHER" id="PTHR39405">
    <property type="entry name" value="DSC E3 UBIQUITIN LIGASE COMPLEX SUBUNIT 4"/>
    <property type="match status" value="1"/>
</dbReference>
<dbReference type="PANTHER" id="PTHR39405:SF1">
    <property type="entry name" value="DSC E3 UBIQUITIN LIGASE COMPLEX SUBUNIT 4"/>
    <property type="match status" value="1"/>
</dbReference>
<dbReference type="EMBL" id="MU001636">
    <property type="protein sequence ID" value="KAF2482363.1"/>
    <property type="molecule type" value="Genomic_DNA"/>
</dbReference>
<feature type="domain" description="DUF1746" evidence="3">
    <location>
        <begin position="59"/>
        <end position="172"/>
    </location>
</feature>
<dbReference type="AlphaFoldDB" id="A0A6A6PSA0"/>
<dbReference type="GO" id="GO:0044695">
    <property type="term" value="C:Dsc E3 ubiquitin ligase complex"/>
    <property type="evidence" value="ECO:0007669"/>
    <property type="project" value="InterPro"/>
</dbReference>
<evidence type="ECO:0000313" key="5">
    <source>
        <dbReference type="Proteomes" id="UP000799767"/>
    </source>
</evidence>
<keyword evidence="2" id="KW-1133">Transmembrane helix</keyword>
<dbReference type="Proteomes" id="UP000799767">
    <property type="component" value="Unassembled WGS sequence"/>
</dbReference>
<dbReference type="RefSeq" id="XP_033588933.1">
    <property type="nucleotide sequence ID" value="XM_033737238.1"/>
</dbReference>
<evidence type="ECO:0000313" key="4">
    <source>
        <dbReference type="EMBL" id="KAF2482363.1"/>
    </source>
</evidence>
<feature type="transmembrane region" description="Helical" evidence="2">
    <location>
        <begin position="108"/>
        <end position="128"/>
    </location>
</feature>
<evidence type="ECO:0000256" key="1">
    <source>
        <dbReference type="SAM" id="MobiDB-lite"/>
    </source>
</evidence>
<keyword evidence="2" id="KW-0472">Membrane</keyword>
<sequence length="345" mass="37395">MNDEASSSRIARPPPSIVDSNGSSYQPAPTAAELAERRKKNRQTFNRKRGDLLDDLLRNLDLIIYAELSAIYYMDCSFLRFVLRAFVQFLLLTPKPPVFPEQPEDRPVVGAIFTTNAICLFCHIYFAAPSAGEATRGFLHGGLAMDFIGQQGPSSKIHLVLLDILVVVLQLVLLAAGTLRKRLKDKASSATPASTSTTPSTNTAAAPTTTTTAPAAPATQPSTQDLDSEERGVRRSMEQHDIEMQTLNPSGTATSPAASIAEPSAHDALLANTSAPATDEHIFDAFHSGQIVLADLDIWKTIKEQASMMKDSRNASTPTVDSIRSELAARMLRMRMGTDALRQSL</sequence>
<dbReference type="GO" id="GO:0005783">
    <property type="term" value="C:endoplasmic reticulum"/>
    <property type="evidence" value="ECO:0007669"/>
    <property type="project" value="TreeGrafter"/>
</dbReference>
<keyword evidence="2" id="KW-0812">Transmembrane</keyword>